<dbReference type="InterPro" id="IPR000073">
    <property type="entry name" value="AB_hydrolase_1"/>
</dbReference>
<dbReference type="PANTHER" id="PTHR43433:SF10">
    <property type="entry name" value="AB HYDROLASE-1 DOMAIN-CONTAINING PROTEIN"/>
    <property type="match status" value="1"/>
</dbReference>
<name>A0A7S0S349_9CHLO</name>
<evidence type="ECO:0000313" key="3">
    <source>
        <dbReference type="EMBL" id="CAD8693535.1"/>
    </source>
</evidence>
<feature type="region of interest" description="Disordered" evidence="1">
    <location>
        <begin position="102"/>
        <end position="162"/>
    </location>
</feature>
<proteinExistence type="predicted"/>
<protein>
    <recommendedName>
        <fullName evidence="2">AB hydrolase-1 domain-containing protein</fullName>
    </recommendedName>
</protein>
<feature type="domain" description="AB hydrolase-1" evidence="2">
    <location>
        <begin position="45"/>
        <end position="198"/>
    </location>
</feature>
<dbReference type="SUPFAM" id="SSF53474">
    <property type="entry name" value="alpha/beta-Hydrolases"/>
    <property type="match status" value="1"/>
</dbReference>
<dbReference type="AlphaFoldDB" id="A0A7S0S349"/>
<dbReference type="InterPro" id="IPR029058">
    <property type="entry name" value="AB_hydrolase_fold"/>
</dbReference>
<dbReference type="Gene3D" id="3.40.50.1820">
    <property type="entry name" value="alpha/beta hydrolase"/>
    <property type="match status" value="1"/>
</dbReference>
<sequence length="403" mass="42858">MQVYQDLRARLANGRVIGYSEYTAPEARSSTIQLDDQGHEVVPKTIVFIPGTPGCRKFNPLAAAAAAESFPADVRLIVMERPGIGLSSAPGAAAFTSVTSFRTSATGRSTKRPSHSGSLPTVAAAEAAAALQEASASVHSAGQPPSSAHQADGSQPQPPHPMTDFAELFGDFCKHLRLDRVWVVGYSSGTPYALAAAHAWGKQHWHVPAEAGGSGRTPPGQGLVAGVALVSAISPRFQGVQQGMSPVFRFAYFCTRRIKWLVRWAIGHEAAAAAKDPAKALKDGFKPYTRASPADAAALKRPEVESLFLESYKDGVAHNVTPTTVRETLAVGQPWPFDLPAISSVPVAIWQGSQDVGTTPAMAQYLKENVPGCKQIRVVPDAGHLVLFDVLCTEVVPWLLQQQ</sequence>
<reference evidence="3" key="1">
    <citation type="submission" date="2021-01" db="EMBL/GenBank/DDBJ databases">
        <authorList>
            <person name="Corre E."/>
            <person name="Pelletier E."/>
            <person name="Niang G."/>
            <person name="Scheremetjew M."/>
            <person name="Finn R."/>
            <person name="Kale V."/>
            <person name="Holt S."/>
            <person name="Cochrane G."/>
            <person name="Meng A."/>
            <person name="Brown T."/>
            <person name="Cohen L."/>
        </authorList>
    </citation>
    <scope>NUCLEOTIDE SEQUENCE</scope>
    <source>
        <strain evidence="3">SAG 11-49</strain>
    </source>
</reference>
<evidence type="ECO:0000259" key="2">
    <source>
        <dbReference type="Pfam" id="PF00561"/>
    </source>
</evidence>
<dbReference type="Pfam" id="PF00561">
    <property type="entry name" value="Abhydrolase_1"/>
    <property type="match status" value="1"/>
</dbReference>
<dbReference type="EMBL" id="HBFB01031604">
    <property type="protein sequence ID" value="CAD8693535.1"/>
    <property type="molecule type" value="Transcribed_RNA"/>
</dbReference>
<accession>A0A7S0S349</accession>
<feature type="compositionally biased region" description="Polar residues" evidence="1">
    <location>
        <begin position="138"/>
        <end position="155"/>
    </location>
</feature>
<dbReference type="InterPro" id="IPR050471">
    <property type="entry name" value="AB_hydrolase"/>
</dbReference>
<evidence type="ECO:0000256" key="1">
    <source>
        <dbReference type="SAM" id="MobiDB-lite"/>
    </source>
</evidence>
<gene>
    <name evidence="3" type="ORF">CLEI1391_LOCUS17718</name>
</gene>
<dbReference type="PANTHER" id="PTHR43433">
    <property type="entry name" value="HYDROLASE, ALPHA/BETA FOLD FAMILY PROTEIN"/>
    <property type="match status" value="1"/>
</dbReference>
<feature type="compositionally biased region" description="Low complexity" evidence="1">
    <location>
        <begin position="123"/>
        <end position="137"/>
    </location>
</feature>
<organism evidence="3">
    <name type="scientific">Chlamydomonas leiostraca</name>
    <dbReference type="NCBI Taxonomy" id="1034604"/>
    <lineage>
        <taxon>Eukaryota</taxon>
        <taxon>Viridiplantae</taxon>
        <taxon>Chlorophyta</taxon>
        <taxon>core chlorophytes</taxon>
        <taxon>Chlorophyceae</taxon>
        <taxon>CS clade</taxon>
        <taxon>Chlamydomonadales</taxon>
        <taxon>Chlamydomonadaceae</taxon>
        <taxon>Chlamydomonas</taxon>
    </lineage>
</organism>